<protein>
    <submittedName>
        <fullName evidence="8">Peptidase family M48</fullName>
    </submittedName>
</protein>
<evidence type="ECO:0000313" key="8">
    <source>
        <dbReference type="EMBL" id="ASU33810.1"/>
    </source>
</evidence>
<evidence type="ECO:0000256" key="6">
    <source>
        <dbReference type="ARBA" id="ARBA00023049"/>
    </source>
</evidence>
<comment type="cofactor">
    <cofactor evidence="1">
        <name>Zn(2+)</name>
        <dbReference type="ChEBI" id="CHEBI:29105"/>
    </cofactor>
</comment>
<evidence type="ECO:0000313" key="9">
    <source>
        <dbReference type="Proteomes" id="UP000215002"/>
    </source>
</evidence>
<dbReference type="CDD" id="cd07324">
    <property type="entry name" value="M48C_Oma1-like"/>
    <property type="match status" value="1"/>
</dbReference>
<evidence type="ECO:0000256" key="4">
    <source>
        <dbReference type="ARBA" id="ARBA00022801"/>
    </source>
</evidence>
<keyword evidence="6" id="KW-0482">Metalloprotease</keyword>
<keyword evidence="4" id="KW-0378">Hydrolase</keyword>
<dbReference type="EMBL" id="CP022743">
    <property type="protein sequence ID" value="ASU33810.1"/>
    <property type="molecule type" value="Genomic_DNA"/>
</dbReference>
<keyword evidence="9" id="KW-1185">Reference proteome</keyword>
<dbReference type="Pfam" id="PF01435">
    <property type="entry name" value="Peptidase_M48"/>
    <property type="match status" value="1"/>
</dbReference>
<evidence type="ECO:0000259" key="7">
    <source>
        <dbReference type="Pfam" id="PF01435"/>
    </source>
</evidence>
<dbReference type="GO" id="GO:0046872">
    <property type="term" value="F:metal ion binding"/>
    <property type="evidence" value="ECO:0007669"/>
    <property type="project" value="UniProtKB-KW"/>
</dbReference>
<dbReference type="GO" id="GO:0004222">
    <property type="term" value="F:metalloendopeptidase activity"/>
    <property type="evidence" value="ECO:0007669"/>
    <property type="project" value="InterPro"/>
</dbReference>
<dbReference type="AlphaFoldDB" id="A0A223NVL0"/>
<dbReference type="PANTHER" id="PTHR22726">
    <property type="entry name" value="METALLOENDOPEPTIDASE OMA1"/>
    <property type="match status" value="1"/>
</dbReference>
<evidence type="ECO:0000256" key="2">
    <source>
        <dbReference type="ARBA" id="ARBA00022670"/>
    </source>
</evidence>
<gene>
    <name evidence="8" type="ORF">MuYL_1914</name>
</gene>
<evidence type="ECO:0000256" key="3">
    <source>
        <dbReference type="ARBA" id="ARBA00022723"/>
    </source>
</evidence>
<dbReference type="GO" id="GO:0051603">
    <property type="term" value="P:proteolysis involved in protein catabolic process"/>
    <property type="evidence" value="ECO:0007669"/>
    <property type="project" value="TreeGrafter"/>
</dbReference>
<dbReference type="Proteomes" id="UP000215002">
    <property type="component" value="Chromosome"/>
</dbReference>
<dbReference type="InterPro" id="IPR001915">
    <property type="entry name" value="Peptidase_M48"/>
</dbReference>
<sequence length="458" mass="53003">MIFLLIDKIYDQSLFYCYKLTRYPNCSHIFLPFLLLSGLIFQAAAQNVTYAYKNINSYSAFLQKTSEENALVLNKKIQKTYREFISEKNTELIKRLNEKGFLFDTIAYPYLNSIFNHILEKNSLDKNRFHFFIDRTSSVNAYSYEDGTVVCNLGLLGLMENESQLAMVFCHELGHVLLKHVNTGLVRQLEKYNSPEFLAQLKHIEKQRYNTKKQLENLLVNDVFDRRKHSRSQENAADSLGMVLFSNSSYGARTVSRIFNFLDSAENKTTSCSIHAFFEQEKISIDENWLKSEKKMSFGAAEKKEITDSLKTHPDCAKRKIAMESFFRKKPKPGIDFLVGNKQKLALVKKTALFDEAEYSKDIDNLGLYLYQLIQNNSVFPLNAYIKTATYNTMLSLGKHSKAHTLHEVVNSQYVSSYENDQYAVLLKLLDNISLENLNEITHTYYQNNKLLITNSKN</sequence>
<dbReference type="GO" id="GO:0016020">
    <property type="term" value="C:membrane"/>
    <property type="evidence" value="ECO:0007669"/>
    <property type="project" value="TreeGrafter"/>
</dbReference>
<dbReference type="InterPro" id="IPR051156">
    <property type="entry name" value="Mito/Outer_Membr_Metalloprot"/>
</dbReference>
<proteinExistence type="predicted"/>
<keyword evidence="2" id="KW-0645">Protease</keyword>
<organism evidence="8 9">
    <name type="scientific">Mucilaginibacter xinganensis</name>
    <dbReference type="NCBI Taxonomy" id="1234841"/>
    <lineage>
        <taxon>Bacteria</taxon>
        <taxon>Pseudomonadati</taxon>
        <taxon>Bacteroidota</taxon>
        <taxon>Sphingobacteriia</taxon>
        <taxon>Sphingobacteriales</taxon>
        <taxon>Sphingobacteriaceae</taxon>
        <taxon>Mucilaginibacter</taxon>
    </lineage>
</organism>
<dbReference type="PANTHER" id="PTHR22726:SF1">
    <property type="entry name" value="METALLOENDOPEPTIDASE OMA1, MITOCHONDRIAL"/>
    <property type="match status" value="1"/>
</dbReference>
<keyword evidence="3" id="KW-0479">Metal-binding</keyword>
<dbReference type="KEGG" id="muc:MuYL_1914"/>
<keyword evidence="5" id="KW-0862">Zinc</keyword>
<reference evidence="8 9" key="1">
    <citation type="submission" date="2017-08" db="EMBL/GenBank/DDBJ databases">
        <title>Complete genome sequence of Mucilaginibacter sp. strain BJC16-A31.</title>
        <authorList>
            <consortium name="Henan University of Science and Technology"/>
            <person name="You X."/>
        </authorList>
    </citation>
    <scope>NUCLEOTIDE SEQUENCE [LARGE SCALE GENOMIC DNA]</scope>
    <source>
        <strain evidence="8 9">BJC16-A31</strain>
    </source>
</reference>
<accession>A0A223NVL0</accession>
<name>A0A223NVL0_9SPHI</name>
<feature type="domain" description="Peptidase M48" evidence="7">
    <location>
        <begin position="110"/>
        <end position="319"/>
    </location>
</feature>
<evidence type="ECO:0000256" key="5">
    <source>
        <dbReference type="ARBA" id="ARBA00022833"/>
    </source>
</evidence>
<dbReference type="Gene3D" id="3.30.2010.10">
    <property type="entry name" value="Metalloproteases ('zincins'), catalytic domain"/>
    <property type="match status" value="1"/>
</dbReference>
<evidence type="ECO:0000256" key="1">
    <source>
        <dbReference type="ARBA" id="ARBA00001947"/>
    </source>
</evidence>